<feature type="transmembrane region" description="Helical" evidence="1">
    <location>
        <begin position="96"/>
        <end position="116"/>
    </location>
</feature>
<feature type="transmembrane region" description="Helical" evidence="1">
    <location>
        <begin position="186"/>
        <end position="205"/>
    </location>
</feature>
<feature type="transmembrane region" description="Helical" evidence="1">
    <location>
        <begin position="264"/>
        <end position="284"/>
    </location>
</feature>
<feature type="domain" description="EamA" evidence="2">
    <location>
        <begin position="8"/>
        <end position="138"/>
    </location>
</feature>
<keyword evidence="4" id="KW-1185">Reference proteome</keyword>
<feature type="transmembrane region" description="Helical" evidence="1">
    <location>
        <begin position="153"/>
        <end position="174"/>
    </location>
</feature>
<keyword evidence="1" id="KW-0812">Transmembrane</keyword>
<keyword evidence="1" id="KW-0472">Membrane</keyword>
<dbReference type="OrthoDB" id="9810239at2"/>
<evidence type="ECO:0000313" key="4">
    <source>
        <dbReference type="Proteomes" id="UP000198885"/>
    </source>
</evidence>
<dbReference type="Pfam" id="PF00892">
    <property type="entry name" value="EamA"/>
    <property type="match status" value="1"/>
</dbReference>
<dbReference type="EMBL" id="FOGU01000001">
    <property type="protein sequence ID" value="SER56375.1"/>
    <property type="molecule type" value="Genomic_DNA"/>
</dbReference>
<dbReference type="RefSeq" id="WP_092687776.1">
    <property type="nucleotide sequence ID" value="NZ_FOGU01000001.1"/>
</dbReference>
<dbReference type="GO" id="GO:0016020">
    <property type="term" value="C:membrane"/>
    <property type="evidence" value="ECO:0007669"/>
    <property type="project" value="InterPro"/>
</dbReference>
<dbReference type="PANTHER" id="PTHR22911">
    <property type="entry name" value="ACYL-MALONYL CONDENSING ENZYME-RELATED"/>
    <property type="match status" value="1"/>
</dbReference>
<proteinExistence type="predicted"/>
<keyword evidence="1" id="KW-1133">Transmembrane helix</keyword>
<feature type="transmembrane region" description="Helical" evidence="1">
    <location>
        <begin position="63"/>
        <end position="84"/>
    </location>
</feature>
<dbReference type="AlphaFoldDB" id="A0A1H9Q887"/>
<gene>
    <name evidence="3" type="ORF">SAMN04490244_101492</name>
</gene>
<dbReference type="InterPro" id="IPR000620">
    <property type="entry name" value="EamA_dom"/>
</dbReference>
<dbReference type="STRING" id="641238.SAMN04490244_101492"/>
<dbReference type="PANTHER" id="PTHR22911:SF137">
    <property type="entry name" value="SOLUTE CARRIER FAMILY 35 MEMBER G2-RELATED"/>
    <property type="match status" value="1"/>
</dbReference>
<dbReference type="InterPro" id="IPR037185">
    <property type="entry name" value="EmrE-like"/>
</dbReference>
<organism evidence="3 4">
    <name type="scientific">Tranquillimonas rosea</name>
    <dbReference type="NCBI Taxonomy" id="641238"/>
    <lineage>
        <taxon>Bacteria</taxon>
        <taxon>Pseudomonadati</taxon>
        <taxon>Pseudomonadota</taxon>
        <taxon>Alphaproteobacteria</taxon>
        <taxon>Rhodobacterales</taxon>
        <taxon>Roseobacteraceae</taxon>
        <taxon>Tranquillimonas</taxon>
    </lineage>
</organism>
<protein>
    <submittedName>
        <fullName evidence="3">Permease of the drug/metabolite transporter (DMT) superfamily</fullName>
    </submittedName>
</protein>
<accession>A0A1H9Q887</accession>
<reference evidence="3 4" key="1">
    <citation type="submission" date="2016-10" db="EMBL/GenBank/DDBJ databases">
        <authorList>
            <person name="de Groot N.N."/>
        </authorList>
    </citation>
    <scope>NUCLEOTIDE SEQUENCE [LARGE SCALE GENOMIC DNA]</scope>
    <source>
        <strain evidence="3 4">DSM 23042</strain>
    </source>
</reference>
<name>A0A1H9Q887_9RHOB</name>
<evidence type="ECO:0000259" key="2">
    <source>
        <dbReference type="Pfam" id="PF00892"/>
    </source>
</evidence>
<dbReference type="SUPFAM" id="SSF103481">
    <property type="entry name" value="Multidrug resistance efflux transporter EmrE"/>
    <property type="match status" value="2"/>
</dbReference>
<evidence type="ECO:0000256" key="1">
    <source>
        <dbReference type="SAM" id="Phobius"/>
    </source>
</evidence>
<feature type="transmembrane region" description="Helical" evidence="1">
    <location>
        <begin position="241"/>
        <end position="258"/>
    </location>
</feature>
<evidence type="ECO:0000313" key="3">
    <source>
        <dbReference type="EMBL" id="SER56375.1"/>
    </source>
</evidence>
<feature type="transmembrane region" description="Helical" evidence="1">
    <location>
        <begin position="211"/>
        <end position="229"/>
    </location>
</feature>
<sequence length="303" mass="30386">MPNDTSRGIALAAIGALVLTPDTLLMRLSGLSGAGMLGWRGLAMGTVLLAVWVVTARDRRGDLARLVCGAGAAVICAQAFNQVLFSGSIAVAPVPVVLFGLATVPVVSALLSAVVLNERTGRATWVAIAAVLTGIGIAVLGENGGTVGLDPSALLGAAGGLAVAVVLSVSFVTLRRHPELPMLPAIGTGAILAGLSGSAVAGPAGLTAGSVWAILLAGAVVLPISFGLLSTASRHTRAANVSLLMLTETVLGPVWVWLGTPEEPSAAVILGGAIVVVSLAVYLLHERRGRRRQRPGGDLPGHG</sequence>
<dbReference type="Proteomes" id="UP000198885">
    <property type="component" value="Unassembled WGS sequence"/>
</dbReference>
<feature type="transmembrane region" description="Helical" evidence="1">
    <location>
        <begin position="37"/>
        <end position="56"/>
    </location>
</feature>
<feature type="transmembrane region" description="Helical" evidence="1">
    <location>
        <begin position="123"/>
        <end position="141"/>
    </location>
</feature>